<name>A0A4R3J332_9RHOB</name>
<dbReference type="EMBL" id="SLZU01000022">
    <property type="protein sequence ID" value="TCS59091.1"/>
    <property type="molecule type" value="Genomic_DNA"/>
</dbReference>
<reference evidence="1 2" key="1">
    <citation type="submission" date="2019-03" db="EMBL/GenBank/DDBJ databases">
        <title>Genomic Encyclopedia of Type Strains, Phase IV (KMG-IV): sequencing the most valuable type-strain genomes for metagenomic binning, comparative biology and taxonomic classification.</title>
        <authorList>
            <person name="Goeker M."/>
        </authorList>
    </citation>
    <scope>NUCLEOTIDE SEQUENCE [LARGE SCALE GENOMIC DNA]</scope>
    <source>
        <strain evidence="1 2">DSM 104836</strain>
    </source>
</reference>
<sequence>MPDIVFDEKVYDAPAVLFLNDLTERMVLAFARAGIIKLSASGMSLEDEDVCYELLFSFLIVIEGLNRLQASDGTYLPTIVFAQFTDGIGPAPKPSSALSLIGTDVRTKFHGDLDAAIIQNAARKVGKRCLRPALPTGSAIAR</sequence>
<gene>
    <name evidence="1" type="ORF">EDD52_12250</name>
</gene>
<accession>A0A4R3J332</accession>
<evidence type="ECO:0000313" key="2">
    <source>
        <dbReference type="Proteomes" id="UP000295696"/>
    </source>
</evidence>
<dbReference type="Proteomes" id="UP000295696">
    <property type="component" value="Unassembled WGS sequence"/>
</dbReference>
<protein>
    <submittedName>
        <fullName evidence="1">Uncharacterized protein</fullName>
    </submittedName>
</protein>
<organism evidence="1 2">
    <name type="scientific">Primorskyibacter sedentarius</name>
    <dbReference type="NCBI Taxonomy" id="745311"/>
    <lineage>
        <taxon>Bacteria</taxon>
        <taxon>Pseudomonadati</taxon>
        <taxon>Pseudomonadota</taxon>
        <taxon>Alphaproteobacteria</taxon>
        <taxon>Rhodobacterales</taxon>
        <taxon>Roseobacteraceae</taxon>
        <taxon>Primorskyibacter</taxon>
    </lineage>
</organism>
<keyword evidence="2" id="KW-1185">Reference proteome</keyword>
<proteinExistence type="predicted"/>
<dbReference type="AlphaFoldDB" id="A0A4R3J332"/>
<comment type="caution">
    <text evidence="1">The sequence shown here is derived from an EMBL/GenBank/DDBJ whole genome shotgun (WGS) entry which is preliminary data.</text>
</comment>
<evidence type="ECO:0000313" key="1">
    <source>
        <dbReference type="EMBL" id="TCS59091.1"/>
    </source>
</evidence>
<dbReference type="RefSeq" id="WP_132248237.1">
    <property type="nucleotide sequence ID" value="NZ_SLZU01000022.1"/>
</dbReference>